<organism evidence="2">
    <name type="scientific">hydrothermal vent metagenome</name>
    <dbReference type="NCBI Taxonomy" id="652676"/>
    <lineage>
        <taxon>unclassified sequences</taxon>
        <taxon>metagenomes</taxon>
        <taxon>ecological metagenomes</taxon>
    </lineage>
</organism>
<dbReference type="NCBIfam" id="TIGR03084">
    <property type="entry name" value="TIGR03084 family metal-binding protein"/>
    <property type="match status" value="1"/>
</dbReference>
<evidence type="ECO:0000313" key="2">
    <source>
        <dbReference type="EMBL" id="CUS57236.1"/>
    </source>
</evidence>
<feature type="domain" description="Mycothiol-dependent maleylpyruvate isomerase metal-binding" evidence="1">
    <location>
        <begin position="11"/>
        <end position="144"/>
    </location>
</feature>
<dbReference type="InterPro" id="IPR017518">
    <property type="entry name" value="CHP03084"/>
</dbReference>
<dbReference type="InterPro" id="IPR017517">
    <property type="entry name" value="Maleyloyr_isom"/>
</dbReference>
<dbReference type="SUPFAM" id="SSF109854">
    <property type="entry name" value="DinB/YfiT-like putative metalloenzymes"/>
    <property type="match status" value="1"/>
</dbReference>
<name>A0A170PU31_9ZZZZ</name>
<dbReference type="NCBIfam" id="TIGR03083">
    <property type="entry name" value="maleylpyruvate isomerase family mycothiol-dependent enzyme"/>
    <property type="match status" value="1"/>
</dbReference>
<proteinExistence type="predicted"/>
<accession>A0A170PU31</accession>
<dbReference type="InterPro" id="IPR034660">
    <property type="entry name" value="DinB/YfiT-like"/>
</dbReference>
<gene>
    <name evidence="2" type="ORF">MGWOODY_Hyp839</name>
</gene>
<dbReference type="Pfam" id="PF11716">
    <property type="entry name" value="MDMPI_N"/>
    <property type="match status" value="1"/>
</dbReference>
<dbReference type="GO" id="GO:0046872">
    <property type="term" value="F:metal ion binding"/>
    <property type="evidence" value="ECO:0007669"/>
    <property type="project" value="InterPro"/>
</dbReference>
<reference evidence="2" key="1">
    <citation type="submission" date="2015-10" db="EMBL/GenBank/DDBJ databases">
        <authorList>
            <person name="Gilbert D.G."/>
        </authorList>
    </citation>
    <scope>NUCLEOTIDE SEQUENCE</scope>
</reference>
<sequence>MQQAADFLDESLALSELIAPLSDTDYTQKTAFKDWTIDMVLRHLHFWNTAALLSVKDEAAFQALVSGLTDALREGALPDHEYAYFEGLSGRALREDWLVMADRTADVFAQTDPSQRLQWVGPSMSARSSITARLMETWAHGQEVYDQLGVVRENNDRIRNIVVLGVNTYGWTFANRKLPAPGPMPFLSLTAPSGEIWTYGEEQDDERIAGRAEEFCQVVTQVRNVADTSLSVSGKIAQSWMTQAQCFAGPPQPPPAAGTRRTRTASTAITASVIW</sequence>
<protein>
    <recommendedName>
        <fullName evidence="1">Mycothiol-dependent maleylpyruvate isomerase metal-binding domain-containing protein</fullName>
    </recommendedName>
</protein>
<evidence type="ECO:0000259" key="1">
    <source>
        <dbReference type="Pfam" id="PF11716"/>
    </source>
</evidence>
<dbReference type="InterPro" id="IPR024344">
    <property type="entry name" value="MDMPI_metal-binding"/>
</dbReference>
<dbReference type="EMBL" id="CZQD01000038">
    <property type="protein sequence ID" value="CUS57236.1"/>
    <property type="molecule type" value="Genomic_DNA"/>
</dbReference>
<dbReference type="Gene3D" id="1.20.120.450">
    <property type="entry name" value="dinb family like domain"/>
    <property type="match status" value="1"/>
</dbReference>
<dbReference type="AlphaFoldDB" id="A0A170PU31"/>